<sequence length="324" mass="38752">MNNKLLLIMPIFNGYENELKKVAQLKFKSVDAVFYDEKEFFSLYKLPFYVKVILYFLRLIIYGNMNENRVFIKIRDFFIRKYLSDDFNRWVLSKQSGYYDNLLIIKGFGLYAETINCITAKKKTFYQWDNLIHFPTVLEIIGCFDSVYSFDINDARRIQGEFLPNFYIPRDKIKKNNDMFFVGVYSKERYAILKKLTVFCNENNYTFFFKLYHSVMKEDQIITNKKISPKNYNQLFIRSKFILEITKDEQIGYSQRYLEALDNNCLFVVKDAKVNEEGKILSLEFFLNNSSKLIETRLKSDLSVDEKALLNLCRIDNWLEKLLE</sequence>
<protein>
    <submittedName>
        <fullName evidence="1">Uncharacterized protein</fullName>
    </submittedName>
</protein>
<dbReference type="HOGENOM" id="CLU_857514_0_0_6"/>
<dbReference type="RefSeq" id="WP_023931553.1">
    <property type="nucleotide sequence ID" value="NZ_DF196810.1"/>
</dbReference>
<dbReference type="AlphaFoldDB" id="X0P7Q8"/>
<proteinExistence type="predicted"/>
<evidence type="ECO:0000313" key="2">
    <source>
        <dbReference type="Proteomes" id="UP000030675"/>
    </source>
</evidence>
<gene>
    <name evidence="1" type="ORF">PLEI_0617</name>
</gene>
<reference evidence="2" key="1">
    <citation type="submission" date="2012-12" db="EMBL/GenBank/DDBJ databases">
        <title>Genome Sequence of Photobacterium leiognathi lrivu.4.1.</title>
        <authorList>
            <person name="Urbanczyk H."/>
            <person name="Ogura Y."/>
            <person name="Hayashi T."/>
            <person name="Dunlap P.V."/>
        </authorList>
    </citation>
    <scope>NUCLEOTIDE SEQUENCE [LARGE SCALE GENOMIC DNA]</scope>
    <source>
        <strain evidence="2">lrivu.4.1</strain>
    </source>
</reference>
<name>X0P7Q8_PHOLE</name>
<evidence type="ECO:0000313" key="1">
    <source>
        <dbReference type="EMBL" id="GAD28973.1"/>
    </source>
</evidence>
<organism evidence="1 2">
    <name type="scientific">Photobacterium leiognathi lrivu.4.1</name>
    <dbReference type="NCBI Taxonomy" id="1248232"/>
    <lineage>
        <taxon>Bacteria</taxon>
        <taxon>Pseudomonadati</taxon>
        <taxon>Pseudomonadota</taxon>
        <taxon>Gammaproteobacteria</taxon>
        <taxon>Vibrionales</taxon>
        <taxon>Vibrionaceae</taxon>
        <taxon>Photobacterium</taxon>
    </lineage>
</organism>
<accession>X0P7Q8</accession>
<dbReference type="Proteomes" id="UP000030675">
    <property type="component" value="Unassembled WGS sequence"/>
</dbReference>
<dbReference type="EMBL" id="DF196810">
    <property type="protein sequence ID" value="GAD28973.1"/>
    <property type="molecule type" value="Genomic_DNA"/>
</dbReference>